<gene>
    <name evidence="1" type="ORF">RJ53_01840</name>
</gene>
<name>A0A8J8B4R3_9EURY</name>
<dbReference type="RefSeq" id="WP_211529917.1">
    <property type="nucleotide sequence ID" value="NZ_JWHL01000002.1"/>
</dbReference>
<dbReference type="InterPro" id="IPR014424">
    <property type="entry name" value="UCP004897_ACT"/>
</dbReference>
<protein>
    <submittedName>
        <fullName evidence="1">Regulator of amino acid metabolism, contains ACT domain protein</fullName>
    </submittedName>
</protein>
<dbReference type="Proteomes" id="UP000730161">
    <property type="component" value="Unassembled WGS sequence"/>
</dbReference>
<dbReference type="OrthoDB" id="30884at2157"/>
<evidence type="ECO:0000313" key="2">
    <source>
        <dbReference type="Proteomes" id="UP000730161"/>
    </source>
</evidence>
<sequence>MWSEIVEIFADSPSQRRVVGFLLENGFGVNSAGRITANGIEMPATQVARVIGVDRRVVDTTAHSILENENLRRVFCHIRVTPDLSRVAEDLGLAVITLIPKNAADKHIVASAVNVLAGYDIPIRQLFVTDPVFAEEPKLVVIIDGALPHGVAEDLRKLPQVMKLIL</sequence>
<comment type="caution">
    <text evidence="1">The sequence shown here is derived from an EMBL/GenBank/DDBJ whole genome shotgun (WGS) entry which is preliminary data.</text>
</comment>
<dbReference type="PIRSF" id="PIRSF004897">
    <property type="entry name" value="UCP004897_ACT"/>
    <property type="match status" value="1"/>
</dbReference>
<proteinExistence type="predicted"/>
<dbReference type="EMBL" id="JWHL01000002">
    <property type="protein sequence ID" value="MBR1368304.1"/>
    <property type="molecule type" value="Genomic_DNA"/>
</dbReference>
<accession>A0A8J8B4R3</accession>
<keyword evidence="2" id="KW-1185">Reference proteome</keyword>
<reference evidence="1" key="1">
    <citation type="submission" date="2014-12" db="EMBL/GenBank/DDBJ databases">
        <authorList>
            <person name="Huang H.-H."/>
            <person name="Chen S.-C."/>
            <person name="Lai M.-C."/>
        </authorList>
    </citation>
    <scope>NUCLEOTIDE SEQUENCE</scope>
    <source>
        <strain evidence="1">K1F9705b</strain>
    </source>
</reference>
<organism evidence="1 2">
    <name type="scientific">Methanocalculus chunghsingensis</name>
    <dbReference type="NCBI Taxonomy" id="156457"/>
    <lineage>
        <taxon>Archaea</taxon>
        <taxon>Methanobacteriati</taxon>
        <taxon>Methanobacteriota</taxon>
        <taxon>Stenosarchaea group</taxon>
        <taxon>Methanomicrobia</taxon>
        <taxon>Methanomicrobiales</taxon>
        <taxon>Methanocalculaceae</taxon>
        <taxon>Methanocalculus</taxon>
    </lineage>
</organism>
<dbReference type="AlphaFoldDB" id="A0A8J8B4R3"/>
<evidence type="ECO:0000313" key="1">
    <source>
        <dbReference type="EMBL" id="MBR1368304.1"/>
    </source>
</evidence>